<accession>A0A822YFJ9</accession>
<reference evidence="1 2" key="1">
    <citation type="journal article" date="2020" name="Mol. Biol. Evol.">
        <title>Distinct Expression and Methylation Patterns for Genes with Different Fates following a Single Whole-Genome Duplication in Flowering Plants.</title>
        <authorList>
            <person name="Shi T."/>
            <person name="Rahmani R.S."/>
            <person name="Gugger P.F."/>
            <person name="Wang M."/>
            <person name="Li H."/>
            <person name="Zhang Y."/>
            <person name="Li Z."/>
            <person name="Wang Q."/>
            <person name="Van de Peer Y."/>
            <person name="Marchal K."/>
            <person name="Chen J."/>
        </authorList>
    </citation>
    <scope>NUCLEOTIDE SEQUENCE [LARGE SCALE GENOMIC DNA]</scope>
    <source>
        <tissue evidence="1">Leaf</tissue>
    </source>
</reference>
<sequence length="48" mass="5943">MFGLKEKGRERKENVGKLYKVTFWCCLIHGYEERKPYQSLFEYDDFFI</sequence>
<protein>
    <submittedName>
        <fullName evidence="1">Uncharacterized protein</fullName>
    </submittedName>
</protein>
<gene>
    <name evidence="1" type="ORF">HUJ06_010118</name>
</gene>
<dbReference type="AlphaFoldDB" id="A0A822YFJ9"/>
<evidence type="ECO:0000313" key="1">
    <source>
        <dbReference type="EMBL" id="DAD31267.1"/>
    </source>
</evidence>
<dbReference type="Proteomes" id="UP000607653">
    <property type="component" value="Unassembled WGS sequence"/>
</dbReference>
<comment type="caution">
    <text evidence="1">The sequence shown here is derived from an EMBL/GenBank/DDBJ whole genome shotgun (WGS) entry which is preliminary data.</text>
</comment>
<evidence type="ECO:0000313" key="2">
    <source>
        <dbReference type="Proteomes" id="UP000607653"/>
    </source>
</evidence>
<proteinExistence type="predicted"/>
<name>A0A822YFJ9_NELNU</name>
<organism evidence="1 2">
    <name type="scientific">Nelumbo nucifera</name>
    <name type="common">Sacred lotus</name>
    <dbReference type="NCBI Taxonomy" id="4432"/>
    <lineage>
        <taxon>Eukaryota</taxon>
        <taxon>Viridiplantae</taxon>
        <taxon>Streptophyta</taxon>
        <taxon>Embryophyta</taxon>
        <taxon>Tracheophyta</taxon>
        <taxon>Spermatophyta</taxon>
        <taxon>Magnoliopsida</taxon>
        <taxon>Proteales</taxon>
        <taxon>Nelumbonaceae</taxon>
        <taxon>Nelumbo</taxon>
    </lineage>
</organism>
<dbReference type="EMBL" id="DUZY01000003">
    <property type="protein sequence ID" value="DAD31267.1"/>
    <property type="molecule type" value="Genomic_DNA"/>
</dbReference>
<keyword evidence="2" id="KW-1185">Reference proteome</keyword>